<keyword evidence="2" id="KW-1185">Reference proteome</keyword>
<evidence type="ECO:0000313" key="2">
    <source>
        <dbReference type="Proteomes" id="UP001152795"/>
    </source>
</evidence>
<accession>A0A6S7IHB9</accession>
<name>A0A6S7IHB9_PARCT</name>
<dbReference type="Proteomes" id="UP001152795">
    <property type="component" value="Unassembled WGS sequence"/>
</dbReference>
<protein>
    <submittedName>
        <fullName evidence="1">Uncharacterized protein</fullName>
    </submittedName>
</protein>
<reference evidence="1" key="1">
    <citation type="submission" date="2020-04" db="EMBL/GenBank/DDBJ databases">
        <authorList>
            <person name="Alioto T."/>
            <person name="Alioto T."/>
            <person name="Gomez Garrido J."/>
        </authorList>
    </citation>
    <scope>NUCLEOTIDE SEQUENCE</scope>
    <source>
        <strain evidence="1">A484AB</strain>
    </source>
</reference>
<comment type="caution">
    <text evidence="1">The sequence shown here is derived from an EMBL/GenBank/DDBJ whole genome shotgun (WGS) entry which is preliminary data.</text>
</comment>
<dbReference type="OrthoDB" id="5972005at2759"/>
<dbReference type="Pfam" id="PF13148">
    <property type="entry name" value="DUF3987"/>
    <property type="match status" value="1"/>
</dbReference>
<dbReference type="EMBL" id="CACRXK020009966">
    <property type="protein sequence ID" value="CAB4018354.1"/>
    <property type="molecule type" value="Genomic_DNA"/>
</dbReference>
<dbReference type="InterPro" id="IPR025048">
    <property type="entry name" value="DUF3987"/>
</dbReference>
<evidence type="ECO:0000313" key="1">
    <source>
        <dbReference type="EMBL" id="CAB4018354.1"/>
    </source>
</evidence>
<proteinExistence type="predicted"/>
<gene>
    <name evidence="1" type="ORF">PACLA_8A061857</name>
</gene>
<sequence length="509" mass="56950">MATKNPLTKIARQHEVTWTQLQKRISDVPYIFQQLFPDDMETFLRHKASSINSSIGYIVPALLSTTAFLSAKNGCRVATATHEQPMNIYTIFVGYPGTGKSSAIQHGCLGPLASLLDNELSSFILDRPTSSGLVKHISTKQSTFIVSPEIYDVLNKLLKNDEDNASGDAMLLCKLFSGEACSYTYSTESNRDIPANTPFAILGCTQMPNAAKLIARMDQGQGLIDRFLLAVPNALCSTSDEVENAREHLSTEPEDFLNQVFHYINECQQNQQNAYEFHDEAKHFLKNKKDAFVTEVNEAIQDGSVIPPKSKHMDLVPRVAAALHVFTAAFTNVSAGHDGDPIPTVIDLQTLQRAEKYVTYLETQKNLICQFIKSIVHDVCDAPRRQPTCADVKTAILQFPGPVVTYRTFRQSGQRFVRGSTKQEYDDAVEQLKPHLGSTISIRVARSSQPTKVFVKKTPSHSATWPHSSLCEFHIYVEKFKMSIHKSITKSIKDFLLQQQLITLEQYNQ</sequence>
<organism evidence="1 2">
    <name type="scientific">Paramuricea clavata</name>
    <name type="common">Red gorgonian</name>
    <name type="synonym">Violescent sea-whip</name>
    <dbReference type="NCBI Taxonomy" id="317549"/>
    <lineage>
        <taxon>Eukaryota</taxon>
        <taxon>Metazoa</taxon>
        <taxon>Cnidaria</taxon>
        <taxon>Anthozoa</taxon>
        <taxon>Octocorallia</taxon>
        <taxon>Malacalcyonacea</taxon>
        <taxon>Plexauridae</taxon>
        <taxon>Paramuricea</taxon>
    </lineage>
</organism>
<dbReference type="AlphaFoldDB" id="A0A6S7IHB9"/>